<keyword evidence="5 12" id="KW-0812">Transmembrane</keyword>
<keyword evidence="10 12" id="KW-0472">Membrane</keyword>
<feature type="transmembrane region" description="Helical" evidence="12">
    <location>
        <begin position="524"/>
        <end position="542"/>
    </location>
</feature>
<evidence type="ECO:0000256" key="10">
    <source>
        <dbReference type="ARBA" id="ARBA00023136"/>
    </source>
</evidence>
<dbReference type="SMART" id="SM00382">
    <property type="entry name" value="AAA"/>
    <property type="match status" value="1"/>
</dbReference>
<dbReference type="GO" id="GO:0005524">
    <property type="term" value="F:ATP binding"/>
    <property type="evidence" value="ECO:0007669"/>
    <property type="project" value="UniProtKB-KW"/>
</dbReference>
<feature type="transmembrane region" description="Helical" evidence="12">
    <location>
        <begin position="588"/>
        <end position="607"/>
    </location>
</feature>
<dbReference type="GO" id="GO:0140359">
    <property type="term" value="F:ABC-type transporter activity"/>
    <property type="evidence" value="ECO:0007669"/>
    <property type="project" value="InterPro"/>
</dbReference>
<dbReference type="FunFam" id="3.40.50.300:FF:000589">
    <property type="entry name" value="ABC transporter, ATP-binding subunit"/>
    <property type="match status" value="1"/>
</dbReference>
<keyword evidence="8" id="KW-1278">Translocase</keyword>
<evidence type="ECO:0000256" key="6">
    <source>
        <dbReference type="ARBA" id="ARBA00022741"/>
    </source>
</evidence>
<feature type="region of interest" description="Disordered" evidence="13">
    <location>
        <begin position="301"/>
        <end position="350"/>
    </location>
</feature>
<evidence type="ECO:0000256" key="2">
    <source>
        <dbReference type="ARBA" id="ARBA00004202"/>
    </source>
</evidence>
<protein>
    <recommendedName>
        <fullName evidence="12">Transport permease protein</fullName>
    </recommendedName>
</protein>
<dbReference type="EMBL" id="LR134363">
    <property type="protein sequence ID" value="VEG74318.1"/>
    <property type="molecule type" value="Genomic_DNA"/>
</dbReference>
<evidence type="ECO:0000256" key="13">
    <source>
        <dbReference type="SAM" id="MobiDB-lite"/>
    </source>
</evidence>
<feature type="transmembrane region" description="Helical" evidence="12">
    <location>
        <begin position="377"/>
        <end position="396"/>
    </location>
</feature>
<feature type="domain" description="ABC transmembrane type-2" evidence="15">
    <location>
        <begin position="375"/>
        <end position="610"/>
    </location>
</feature>
<dbReference type="GO" id="GO:0016887">
    <property type="term" value="F:ATP hydrolysis activity"/>
    <property type="evidence" value="ECO:0007669"/>
    <property type="project" value="InterPro"/>
</dbReference>
<reference evidence="16 17" key="1">
    <citation type="submission" date="2018-12" db="EMBL/GenBank/DDBJ databases">
        <authorList>
            <consortium name="Pathogen Informatics"/>
        </authorList>
    </citation>
    <scope>NUCLEOTIDE SEQUENCE [LARGE SCALE GENOMIC DNA]</scope>
    <source>
        <strain evidence="16 17">NCTC11923</strain>
    </source>
</reference>
<keyword evidence="3 12" id="KW-0813">Transport</keyword>
<evidence type="ECO:0000256" key="3">
    <source>
        <dbReference type="ARBA" id="ARBA00022448"/>
    </source>
</evidence>
<dbReference type="PROSITE" id="PS50893">
    <property type="entry name" value="ABC_TRANSPORTER_2"/>
    <property type="match status" value="1"/>
</dbReference>
<dbReference type="KEGG" id="asla:NCTC11923_00952"/>
<dbReference type="STRING" id="1278298.GCA_000428685_02422"/>
<evidence type="ECO:0000256" key="7">
    <source>
        <dbReference type="ARBA" id="ARBA00022840"/>
    </source>
</evidence>
<dbReference type="InterPro" id="IPR013525">
    <property type="entry name" value="ABC2_TM"/>
</dbReference>
<dbReference type="InterPro" id="IPR003593">
    <property type="entry name" value="AAA+_ATPase"/>
</dbReference>
<dbReference type="RefSeq" id="WP_232012116.1">
    <property type="nucleotide sequence ID" value="NZ_LR134363.1"/>
</dbReference>
<dbReference type="Pfam" id="PF01061">
    <property type="entry name" value="ABC2_membrane"/>
    <property type="match status" value="1"/>
</dbReference>
<dbReference type="Pfam" id="PF00005">
    <property type="entry name" value="ABC_tran"/>
    <property type="match status" value="1"/>
</dbReference>
<feature type="transmembrane region" description="Helical" evidence="12">
    <location>
        <begin position="408"/>
        <end position="431"/>
    </location>
</feature>
<dbReference type="GO" id="GO:0005886">
    <property type="term" value="C:plasma membrane"/>
    <property type="evidence" value="ECO:0007669"/>
    <property type="project" value="UniProtKB-SubCell"/>
</dbReference>
<keyword evidence="9 12" id="KW-1133">Transmembrane helix</keyword>
<keyword evidence="6" id="KW-0547">Nucleotide-binding</keyword>
<dbReference type="AlphaFoldDB" id="A0A448KBK2"/>
<dbReference type="InterPro" id="IPR003439">
    <property type="entry name" value="ABC_transporter-like_ATP-bd"/>
</dbReference>
<dbReference type="SUPFAM" id="SSF52540">
    <property type="entry name" value="P-loop containing nucleoside triphosphate hydrolases"/>
    <property type="match status" value="1"/>
</dbReference>
<keyword evidence="11" id="KW-0046">Antibiotic resistance</keyword>
<feature type="domain" description="ABC transporter" evidence="14">
    <location>
        <begin position="25"/>
        <end position="250"/>
    </location>
</feature>
<dbReference type="InterPro" id="IPR047817">
    <property type="entry name" value="ABC2_TM_bact-type"/>
</dbReference>
<evidence type="ECO:0000256" key="4">
    <source>
        <dbReference type="ARBA" id="ARBA00022475"/>
    </source>
</evidence>
<feature type="transmembrane region" description="Helical" evidence="12">
    <location>
        <begin position="491"/>
        <end position="512"/>
    </location>
</feature>
<dbReference type="PROSITE" id="PS51012">
    <property type="entry name" value="ABC_TM2"/>
    <property type="match status" value="1"/>
</dbReference>
<comment type="similarity">
    <text evidence="12">Belongs to the ABC-2 integral membrane protein family.</text>
</comment>
<feature type="transmembrane region" description="Helical" evidence="12">
    <location>
        <begin position="462"/>
        <end position="479"/>
    </location>
</feature>
<comment type="subcellular location">
    <subcellularLocation>
        <location evidence="12">Cell membrane</location>
        <topology evidence="12">Multi-pass membrane protein</topology>
    </subcellularLocation>
    <subcellularLocation>
        <location evidence="2">Cell membrane</location>
        <topology evidence="2">Peripheral membrane protein</topology>
    </subcellularLocation>
    <subcellularLocation>
        <location evidence="1">Membrane</location>
        <topology evidence="1">Multi-pass membrane protein</topology>
    </subcellularLocation>
</comment>
<sequence length="614" mass="65440">MTNALTTTAAPADRTAPASPATPAIALHSLTKSYGSKQVLDGLDLTVPAGSVLALLGPNGAGKTTTVEILQGLRRPDSGTVTVLGEDPRHASRAWRSRLGIVSQASTDLADLTVTEAVTHVSRFFAEPASVTETIERVGLADDARTRSSRLSGGRRRRLDVALAIIGRPELLFLDEPTTGFDPEARREFWTLVEDLRDDGTTVLLTTHYLDEAAHLADEVAIILGGRVVTHGTPEQLALQAGAERTVRWIEQGRQRQLSTTTPTAVVRDLLAQQAEGEIDGLEVSTPTLEDHYLALVAQHTGPAGETSTDPAHPADPAGPTAARPQDPGPARAHHPAQRPSAARTARPAPRPSRALAVVATLTRTSLLTFFREPISLAMQFFYPLFMLGIFNAVFPDDIAPSVSYAEYLLPAMITTGIMTTCLQHLTIAVATEREDGALRRLAGLPTPAWVHVASKCASNTILALANTAMLILVARYGLDIDLPTTARAWGLLAGTGLLMIATCTALGLAIGRMSPTARSASGLITPVVIMLQFVSGIFFPLSQLPDWMVHTFSVLPVRWSAELMREALLPSTFAMAEPTGAWETGKGLAIVSAWLVAGIVAAVVITRRDTVDR</sequence>
<keyword evidence="17" id="KW-1185">Reference proteome</keyword>
<keyword evidence="16" id="KW-0378">Hydrolase</keyword>
<dbReference type="InterPro" id="IPR050763">
    <property type="entry name" value="ABC_transporter_ATP-binding"/>
</dbReference>
<dbReference type="CDD" id="cd03230">
    <property type="entry name" value="ABC_DR_subfamily_A"/>
    <property type="match status" value="1"/>
</dbReference>
<evidence type="ECO:0000256" key="8">
    <source>
        <dbReference type="ARBA" id="ARBA00022967"/>
    </source>
</evidence>
<evidence type="ECO:0000256" key="9">
    <source>
        <dbReference type="ARBA" id="ARBA00022989"/>
    </source>
</evidence>
<dbReference type="GO" id="GO:0046677">
    <property type="term" value="P:response to antibiotic"/>
    <property type="evidence" value="ECO:0007669"/>
    <property type="project" value="UniProtKB-KW"/>
</dbReference>
<evidence type="ECO:0000313" key="16">
    <source>
        <dbReference type="EMBL" id="VEG74318.1"/>
    </source>
</evidence>
<keyword evidence="7 16" id="KW-0067">ATP-binding</keyword>
<evidence type="ECO:0000313" key="17">
    <source>
        <dbReference type="Proteomes" id="UP000276899"/>
    </source>
</evidence>
<evidence type="ECO:0000259" key="15">
    <source>
        <dbReference type="PROSITE" id="PS51012"/>
    </source>
</evidence>
<dbReference type="PANTHER" id="PTHR42711">
    <property type="entry name" value="ABC TRANSPORTER ATP-BINDING PROTEIN"/>
    <property type="match status" value="1"/>
</dbReference>
<evidence type="ECO:0000259" key="14">
    <source>
        <dbReference type="PROSITE" id="PS50893"/>
    </source>
</evidence>
<evidence type="ECO:0000256" key="5">
    <source>
        <dbReference type="ARBA" id="ARBA00022692"/>
    </source>
</evidence>
<dbReference type="InterPro" id="IPR027417">
    <property type="entry name" value="P-loop_NTPase"/>
</dbReference>
<evidence type="ECO:0000256" key="12">
    <source>
        <dbReference type="RuleBase" id="RU361157"/>
    </source>
</evidence>
<dbReference type="Gene3D" id="3.40.50.300">
    <property type="entry name" value="P-loop containing nucleotide triphosphate hydrolases"/>
    <property type="match status" value="1"/>
</dbReference>
<keyword evidence="4 12" id="KW-1003">Cell membrane</keyword>
<proteinExistence type="inferred from homology"/>
<name>A0A448KBK2_9ACTO</name>
<feature type="compositionally biased region" description="Low complexity" evidence="13">
    <location>
        <begin position="338"/>
        <end position="350"/>
    </location>
</feature>
<dbReference type="Proteomes" id="UP000276899">
    <property type="component" value="Chromosome"/>
</dbReference>
<organism evidence="16 17">
    <name type="scientific">Actinomyces slackii</name>
    <dbReference type="NCBI Taxonomy" id="52774"/>
    <lineage>
        <taxon>Bacteria</taxon>
        <taxon>Bacillati</taxon>
        <taxon>Actinomycetota</taxon>
        <taxon>Actinomycetes</taxon>
        <taxon>Actinomycetales</taxon>
        <taxon>Actinomycetaceae</taxon>
        <taxon>Actinomyces</taxon>
    </lineage>
</organism>
<dbReference type="PANTHER" id="PTHR42711:SF17">
    <property type="entry name" value="ABC TRANSPORTER ATP-BINDING PROTEIN"/>
    <property type="match status" value="1"/>
</dbReference>
<feature type="region of interest" description="Disordered" evidence="13">
    <location>
        <begin position="1"/>
        <end position="20"/>
    </location>
</feature>
<evidence type="ECO:0000256" key="1">
    <source>
        <dbReference type="ARBA" id="ARBA00004141"/>
    </source>
</evidence>
<evidence type="ECO:0000256" key="11">
    <source>
        <dbReference type="ARBA" id="ARBA00023251"/>
    </source>
</evidence>
<gene>
    <name evidence="16" type="primary">drrA_5</name>
    <name evidence="16" type="ORF">NCTC11923_00952</name>
</gene>
<accession>A0A448KBK2</accession>